<evidence type="ECO:0000259" key="3">
    <source>
        <dbReference type="Pfam" id="PF00551"/>
    </source>
</evidence>
<dbReference type="AlphaFoldDB" id="A0A6T7JPE6"/>
<dbReference type="PANTHER" id="PTHR42706:SF1">
    <property type="entry name" value="FORMYLTETRAHYDROFOLATE DEFORMYLASE 2, MITOCHONDRIAL"/>
    <property type="match status" value="1"/>
</dbReference>
<evidence type="ECO:0000256" key="1">
    <source>
        <dbReference type="ARBA" id="ARBA00022563"/>
    </source>
</evidence>
<organism evidence="4">
    <name type="scientific">Attheya septentrionalis</name>
    <dbReference type="NCBI Taxonomy" id="420275"/>
    <lineage>
        <taxon>Eukaryota</taxon>
        <taxon>Sar</taxon>
        <taxon>Stramenopiles</taxon>
        <taxon>Ochrophyta</taxon>
        <taxon>Bacillariophyta</taxon>
        <taxon>Coscinodiscophyceae</taxon>
        <taxon>Chaetocerotophycidae</taxon>
        <taxon>Chaetocerotales</taxon>
        <taxon>Attheyaceae</taxon>
        <taxon>Attheya</taxon>
    </lineage>
</organism>
<name>A0A6T7JPE6_9STRA</name>
<dbReference type="InterPro" id="IPR036477">
    <property type="entry name" value="Formyl_transf_N_sf"/>
</dbReference>
<gene>
    <name evidence="4" type="ORF">ASEP1449_LOCUS16603</name>
    <name evidence="5" type="ORF">ASEP1449_LOCUS16604</name>
</gene>
<dbReference type="EMBL" id="HBHQ01024647">
    <property type="protein sequence ID" value="CAD9824769.1"/>
    <property type="molecule type" value="Transcribed_RNA"/>
</dbReference>
<keyword evidence="2" id="KW-0378">Hydrolase</keyword>
<evidence type="ECO:0000313" key="4">
    <source>
        <dbReference type="EMBL" id="CAD9824769.1"/>
    </source>
</evidence>
<dbReference type="InterPro" id="IPR004810">
    <property type="entry name" value="PurU"/>
</dbReference>
<dbReference type="PANTHER" id="PTHR42706">
    <property type="entry name" value="FORMYLTETRAHYDROFOLATE DEFORMYLASE"/>
    <property type="match status" value="1"/>
</dbReference>
<dbReference type="GO" id="GO:0006189">
    <property type="term" value="P:'de novo' IMP biosynthetic process"/>
    <property type="evidence" value="ECO:0007669"/>
    <property type="project" value="InterPro"/>
</dbReference>
<accession>A0A6T7JPE6</accession>
<dbReference type="NCBIfam" id="NF004684">
    <property type="entry name" value="PRK06027.1"/>
    <property type="match status" value="1"/>
</dbReference>
<dbReference type="Gene3D" id="3.30.70.260">
    <property type="match status" value="1"/>
</dbReference>
<reference evidence="4" key="1">
    <citation type="submission" date="2021-01" db="EMBL/GenBank/DDBJ databases">
        <authorList>
            <person name="Corre E."/>
            <person name="Pelletier E."/>
            <person name="Niang G."/>
            <person name="Scheremetjew M."/>
            <person name="Finn R."/>
            <person name="Kale V."/>
            <person name="Holt S."/>
            <person name="Cochrane G."/>
            <person name="Meng A."/>
            <person name="Brown T."/>
            <person name="Cohen L."/>
        </authorList>
    </citation>
    <scope>NUCLEOTIDE SEQUENCE</scope>
    <source>
        <strain evidence="4">CCMP2084</strain>
    </source>
</reference>
<dbReference type="EMBL" id="HBHQ01024648">
    <property type="protein sequence ID" value="CAD9824770.1"/>
    <property type="molecule type" value="Transcribed_RNA"/>
</dbReference>
<evidence type="ECO:0000313" key="5">
    <source>
        <dbReference type="EMBL" id="CAD9824770.1"/>
    </source>
</evidence>
<sequence length="389" mass="43490">MIGISRARTLTGIRSLARIQCATQGADGVARTGDRRIAFFSSVTKESHDTVCRGSLWLKCADSLGVVSGMSECFHSHGSNLTNADMHVEHSQRVSGLLDNDKEDVDTFISRFSFEYPRQMDLESFETSVSKVVGSLEHAEGSLLLHSGRHVMFQKQDESGVLTDDDASSKVTKRVMRSSGSPRMGVLVSRTEHCLIDLLNRIRSGDLNVTIPFVISNRNREGSSGGCTHVRRSLDQLEIPYYHVPHGGRNRADWEQDIRDIVGTHGERTDFLVLARYMQILSGDFLRSYNGPIINIHHGLLPSFKGANPYRQAFDAGVKLIGATSHFVTEDLDEGPIIEQRIERVSHRDTIKSFRRKSEDLEAMALHEAVRSYTENRVTMVKGRTVIFT</sequence>
<protein>
    <recommendedName>
        <fullName evidence="3">Formyl transferase N-terminal domain-containing protein</fullName>
    </recommendedName>
</protein>
<keyword evidence="1" id="KW-0554">One-carbon metabolism</keyword>
<proteinExistence type="predicted"/>
<evidence type="ECO:0000256" key="2">
    <source>
        <dbReference type="ARBA" id="ARBA00022801"/>
    </source>
</evidence>
<dbReference type="SUPFAM" id="SSF53328">
    <property type="entry name" value="Formyltransferase"/>
    <property type="match status" value="1"/>
</dbReference>
<dbReference type="Pfam" id="PF00551">
    <property type="entry name" value="Formyl_trans_N"/>
    <property type="match status" value="1"/>
</dbReference>
<dbReference type="Gene3D" id="3.40.50.170">
    <property type="entry name" value="Formyl transferase, N-terminal domain"/>
    <property type="match status" value="1"/>
</dbReference>
<dbReference type="GO" id="GO:0006730">
    <property type="term" value="P:one-carbon metabolic process"/>
    <property type="evidence" value="ECO:0007669"/>
    <property type="project" value="UniProtKB-KW"/>
</dbReference>
<feature type="domain" description="Formyl transferase N-terminal" evidence="3">
    <location>
        <begin position="184"/>
        <end position="370"/>
    </location>
</feature>
<dbReference type="GO" id="GO:0008864">
    <property type="term" value="F:formyltetrahydrofolate deformylase activity"/>
    <property type="evidence" value="ECO:0007669"/>
    <property type="project" value="InterPro"/>
</dbReference>
<dbReference type="InterPro" id="IPR002376">
    <property type="entry name" value="Formyl_transf_N"/>
</dbReference>